<sequence length="117" mass="13209">MTAANDCWHDTKELAMKYGMHSDIDGDLLLHADDPSTDQWVVQAKWSGDSEFRVCEPIKNEYFYGTGSSARNAWFIDGATTIRITDSEGHTTEHAGRAYPVIRSGWFEWPPVDEEPA</sequence>
<reference evidence="1 2" key="1">
    <citation type="submission" date="2024-09" db="EMBL/GenBank/DDBJ databases">
        <authorList>
            <person name="Sun Q."/>
            <person name="Mori K."/>
        </authorList>
    </citation>
    <scope>NUCLEOTIDE SEQUENCE [LARGE SCALE GENOMIC DNA]</scope>
    <source>
        <strain evidence="1 2">CCM 7659</strain>
    </source>
</reference>
<gene>
    <name evidence="1" type="ORF">ACFFVD_08230</name>
</gene>
<evidence type="ECO:0000313" key="1">
    <source>
        <dbReference type="EMBL" id="MFB9259788.1"/>
    </source>
</evidence>
<dbReference type="Proteomes" id="UP001589700">
    <property type="component" value="Unassembled WGS sequence"/>
</dbReference>
<organism evidence="1 2">
    <name type="scientific">Dietzia aerolata</name>
    <dbReference type="NCBI Taxonomy" id="595984"/>
    <lineage>
        <taxon>Bacteria</taxon>
        <taxon>Bacillati</taxon>
        <taxon>Actinomycetota</taxon>
        <taxon>Actinomycetes</taxon>
        <taxon>Mycobacteriales</taxon>
        <taxon>Dietziaceae</taxon>
        <taxon>Dietzia</taxon>
    </lineage>
</organism>
<name>A0ABV5JRS8_9ACTN</name>
<dbReference type="EMBL" id="JBHMDY010000004">
    <property type="protein sequence ID" value="MFB9259788.1"/>
    <property type="molecule type" value="Genomic_DNA"/>
</dbReference>
<accession>A0ABV5JRS8</accession>
<dbReference type="RefSeq" id="WP_182631394.1">
    <property type="nucleotide sequence ID" value="NZ_JAALDM010000050.1"/>
</dbReference>
<comment type="caution">
    <text evidence="1">The sequence shown here is derived from an EMBL/GenBank/DDBJ whole genome shotgun (WGS) entry which is preliminary data.</text>
</comment>
<protein>
    <submittedName>
        <fullName evidence="1">Uncharacterized protein</fullName>
    </submittedName>
</protein>
<proteinExistence type="predicted"/>
<keyword evidence="2" id="KW-1185">Reference proteome</keyword>
<evidence type="ECO:0000313" key="2">
    <source>
        <dbReference type="Proteomes" id="UP001589700"/>
    </source>
</evidence>